<dbReference type="KEGG" id="puo:RZN69_21450"/>
<dbReference type="PANTHER" id="PTHR43471">
    <property type="entry name" value="ABC TRANSPORTER PERMEASE"/>
    <property type="match status" value="1"/>
</dbReference>
<dbReference type="RefSeq" id="WP_317833613.1">
    <property type="nucleotide sequence ID" value="NZ_CP136920.1"/>
</dbReference>
<evidence type="ECO:0000256" key="1">
    <source>
        <dbReference type="SAM" id="Phobius"/>
    </source>
</evidence>
<organism evidence="2 3">
    <name type="scientific">Rubellicoccus peritrichatus</name>
    <dbReference type="NCBI Taxonomy" id="3080537"/>
    <lineage>
        <taxon>Bacteria</taxon>
        <taxon>Pseudomonadati</taxon>
        <taxon>Verrucomicrobiota</taxon>
        <taxon>Opitutia</taxon>
        <taxon>Puniceicoccales</taxon>
        <taxon>Cerasicoccaceae</taxon>
        <taxon>Rubellicoccus</taxon>
    </lineage>
</organism>
<reference evidence="2 3" key="1">
    <citation type="submission" date="2023-10" db="EMBL/GenBank/DDBJ databases">
        <title>Rubellicoccus peritrichatus gen. nov., sp. nov., isolated from an algae of coral reef tank.</title>
        <authorList>
            <person name="Luo J."/>
        </authorList>
    </citation>
    <scope>NUCLEOTIDE SEQUENCE [LARGE SCALE GENOMIC DNA]</scope>
    <source>
        <strain evidence="2 3">CR14</strain>
    </source>
</reference>
<accession>A0AAQ3L8D1</accession>
<sequence>MSGSLNRVFSIARNTFLEALRQKFINVLVILAVALVLSSNFFRQFDFGSSELKFITDFGLGSILFFGSILAIISTAQLFFSEIENRTALTILAKPLYRSEFVIGKFLGILAMLGVFTMLMVGLLAAMLFWRESALMDRYPTSFEEGRIVSYSGLLLYGVVELLRFGIIAGFTLFIASFSNTNLYTVIVSFFVFVICQLQYVARDGWSDISNTFLKGIVWVLALLFPNFQLFNVAELLIFPSEESLSAGSALGIVGYGVVYIIAFNVLAFVSFRSREI</sequence>
<keyword evidence="1" id="KW-0812">Transmembrane</keyword>
<dbReference type="GO" id="GO:0140359">
    <property type="term" value="F:ABC-type transporter activity"/>
    <property type="evidence" value="ECO:0007669"/>
    <property type="project" value="InterPro"/>
</dbReference>
<feature type="transmembrane region" description="Helical" evidence="1">
    <location>
        <begin position="251"/>
        <end position="272"/>
    </location>
</feature>
<feature type="transmembrane region" description="Helical" evidence="1">
    <location>
        <begin position="24"/>
        <end position="42"/>
    </location>
</feature>
<dbReference type="GO" id="GO:0005886">
    <property type="term" value="C:plasma membrane"/>
    <property type="evidence" value="ECO:0007669"/>
    <property type="project" value="UniProtKB-SubCell"/>
</dbReference>
<feature type="transmembrane region" description="Helical" evidence="1">
    <location>
        <begin position="106"/>
        <end position="130"/>
    </location>
</feature>
<feature type="transmembrane region" description="Helical" evidence="1">
    <location>
        <begin position="182"/>
        <end position="201"/>
    </location>
</feature>
<keyword evidence="1" id="KW-1133">Transmembrane helix</keyword>
<dbReference type="PANTHER" id="PTHR43471:SF10">
    <property type="entry name" value="SLL1107 PROTEIN"/>
    <property type="match status" value="1"/>
</dbReference>
<dbReference type="Proteomes" id="UP001304300">
    <property type="component" value="Chromosome"/>
</dbReference>
<proteinExistence type="predicted"/>
<evidence type="ECO:0000313" key="2">
    <source>
        <dbReference type="EMBL" id="WOO41195.1"/>
    </source>
</evidence>
<feature type="transmembrane region" description="Helical" evidence="1">
    <location>
        <begin position="213"/>
        <end position="231"/>
    </location>
</feature>
<protein>
    <submittedName>
        <fullName evidence="2">ABC transporter permease</fullName>
    </submittedName>
</protein>
<evidence type="ECO:0000313" key="3">
    <source>
        <dbReference type="Proteomes" id="UP001304300"/>
    </source>
</evidence>
<dbReference type="AlphaFoldDB" id="A0AAQ3L8D1"/>
<dbReference type="EMBL" id="CP136920">
    <property type="protein sequence ID" value="WOO41195.1"/>
    <property type="molecule type" value="Genomic_DNA"/>
</dbReference>
<keyword evidence="1" id="KW-0472">Membrane</keyword>
<gene>
    <name evidence="2" type="ORF">RZN69_21450</name>
</gene>
<name>A0AAQ3L8D1_9BACT</name>
<keyword evidence="3" id="KW-1185">Reference proteome</keyword>
<feature type="transmembrane region" description="Helical" evidence="1">
    <location>
        <begin position="151"/>
        <end position="176"/>
    </location>
</feature>
<feature type="transmembrane region" description="Helical" evidence="1">
    <location>
        <begin position="54"/>
        <end position="80"/>
    </location>
</feature>
<dbReference type="Pfam" id="PF12679">
    <property type="entry name" value="ABC2_membrane_2"/>
    <property type="match status" value="1"/>
</dbReference>